<feature type="compositionally biased region" description="Basic and acidic residues" evidence="1">
    <location>
        <begin position="46"/>
        <end position="74"/>
    </location>
</feature>
<protein>
    <submittedName>
        <fullName evidence="2">Uncharacterized protein</fullName>
    </submittedName>
</protein>
<dbReference type="EMBL" id="SCLC01000842">
    <property type="protein sequence ID" value="MBF4437319.1"/>
    <property type="molecule type" value="Genomic_DNA"/>
</dbReference>
<comment type="caution">
    <text evidence="2">The sequence shown here is derived from an EMBL/GenBank/DDBJ whole genome shotgun (WGS) entry which is preliminary data.</text>
</comment>
<evidence type="ECO:0000313" key="3">
    <source>
        <dbReference type="Proteomes" id="UP000786185"/>
    </source>
</evidence>
<proteinExistence type="predicted"/>
<evidence type="ECO:0000256" key="1">
    <source>
        <dbReference type="SAM" id="MobiDB-lite"/>
    </source>
</evidence>
<dbReference type="Proteomes" id="UP000786185">
    <property type="component" value="Unassembled WGS sequence"/>
</dbReference>
<sequence length="83" mass="9506">MLHSKVESNDVIVGITTPSEFMDNLRKKQANTTESDTSEGVPVSKENTKETPKENNEKPQDKPEEKQQETKQRDTQSIFTREL</sequence>
<feature type="region of interest" description="Disordered" evidence="1">
    <location>
        <begin position="1"/>
        <end position="83"/>
    </location>
</feature>
<organism evidence="2 3">
    <name type="scientific">Vibrio anguillarum</name>
    <name type="common">Listonella anguillarum</name>
    <dbReference type="NCBI Taxonomy" id="55601"/>
    <lineage>
        <taxon>Bacteria</taxon>
        <taxon>Pseudomonadati</taxon>
        <taxon>Pseudomonadota</taxon>
        <taxon>Gammaproteobacteria</taxon>
        <taxon>Vibrionales</taxon>
        <taxon>Vibrionaceae</taxon>
        <taxon>Vibrio</taxon>
    </lineage>
</organism>
<reference evidence="2" key="1">
    <citation type="journal article" date="2021" name="PeerJ">
        <title>Analysis of 44 Vibrio anguillarum genomes reveals high genetic diversity.</title>
        <authorList>
            <person name="Hansen M.J."/>
            <person name="Dalsgaard I."/>
        </authorList>
    </citation>
    <scope>NUCLEOTIDE SEQUENCE</scope>
    <source>
        <strain evidence="2">850617-1/1</strain>
    </source>
</reference>
<gene>
    <name evidence="2" type="ORF">ERJ77_23120</name>
</gene>
<accession>A0AAW4BIY4</accession>
<name>A0AAW4BIY4_VIBAN</name>
<dbReference type="AlphaFoldDB" id="A0AAW4BIY4"/>
<evidence type="ECO:0000313" key="2">
    <source>
        <dbReference type="EMBL" id="MBF4437319.1"/>
    </source>
</evidence>